<evidence type="ECO:0000313" key="4">
    <source>
        <dbReference type="EMBL" id="OQR82026.1"/>
    </source>
</evidence>
<feature type="region of interest" description="Disordered" evidence="2">
    <location>
        <begin position="330"/>
        <end position="393"/>
    </location>
</feature>
<comment type="caution">
    <text evidence="4">The sequence shown here is derived from an EMBL/GenBank/DDBJ whole genome shotgun (WGS) entry which is preliminary data.</text>
</comment>
<dbReference type="InterPro" id="IPR048738">
    <property type="entry name" value="CEP104_Znf"/>
</dbReference>
<dbReference type="OrthoDB" id="66599at2759"/>
<dbReference type="InterPro" id="IPR052607">
    <property type="entry name" value="CEP104-like"/>
</dbReference>
<organism evidence="4 5">
    <name type="scientific">Thraustotheca clavata</name>
    <dbReference type="NCBI Taxonomy" id="74557"/>
    <lineage>
        <taxon>Eukaryota</taxon>
        <taxon>Sar</taxon>
        <taxon>Stramenopiles</taxon>
        <taxon>Oomycota</taxon>
        <taxon>Saprolegniomycetes</taxon>
        <taxon>Saprolegniales</taxon>
        <taxon>Achlyaceae</taxon>
        <taxon>Thraustotheca</taxon>
    </lineage>
</organism>
<feature type="coiled-coil region" evidence="1">
    <location>
        <begin position="225"/>
        <end position="271"/>
    </location>
</feature>
<evidence type="ECO:0000256" key="2">
    <source>
        <dbReference type="SAM" id="MobiDB-lite"/>
    </source>
</evidence>
<dbReference type="AlphaFoldDB" id="A0A1V9Y8I1"/>
<gene>
    <name evidence="4" type="ORF">THRCLA_11199</name>
</gene>
<dbReference type="Gene3D" id="1.25.10.10">
    <property type="entry name" value="Leucine-rich Repeat Variant"/>
    <property type="match status" value="1"/>
</dbReference>
<dbReference type="Pfam" id="PF02151">
    <property type="entry name" value="UVR"/>
    <property type="match status" value="1"/>
</dbReference>
<keyword evidence="1" id="KW-0175">Coiled coil</keyword>
<dbReference type="SMART" id="SM01349">
    <property type="entry name" value="TOG"/>
    <property type="match status" value="1"/>
</dbReference>
<feature type="compositionally biased region" description="Acidic residues" evidence="2">
    <location>
        <begin position="384"/>
        <end position="393"/>
    </location>
</feature>
<feature type="compositionally biased region" description="Low complexity" evidence="2">
    <location>
        <begin position="295"/>
        <end position="306"/>
    </location>
</feature>
<dbReference type="PANTHER" id="PTHR13371:SF0">
    <property type="entry name" value="CENTROSOMAL PROTEIN OF 104 KDA"/>
    <property type="match status" value="1"/>
</dbReference>
<feature type="region of interest" description="Disordered" evidence="2">
    <location>
        <begin position="164"/>
        <end position="190"/>
    </location>
</feature>
<dbReference type="InterPro" id="IPR048739">
    <property type="entry name" value="CEP104_N"/>
</dbReference>
<dbReference type="SUPFAM" id="SSF49785">
    <property type="entry name" value="Galactose-binding domain-like"/>
    <property type="match status" value="1"/>
</dbReference>
<evidence type="ECO:0000259" key="3">
    <source>
        <dbReference type="SMART" id="SM01349"/>
    </source>
</evidence>
<dbReference type="Pfam" id="PF21038">
    <property type="entry name" value="CEP104_N"/>
    <property type="match status" value="1"/>
</dbReference>
<protein>
    <recommendedName>
        <fullName evidence="3">TOG domain-containing protein</fullName>
    </recommendedName>
</protein>
<dbReference type="Pfam" id="PF21039">
    <property type="entry name" value="CEP104_ZnF"/>
    <property type="match status" value="1"/>
</dbReference>
<dbReference type="InterPro" id="IPR008979">
    <property type="entry name" value="Galactose-bd-like_sf"/>
</dbReference>
<dbReference type="Proteomes" id="UP000243217">
    <property type="component" value="Unassembled WGS sequence"/>
</dbReference>
<feature type="region of interest" description="Disordered" evidence="2">
    <location>
        <begin position="640"/>
        <end position="674"/>
    </location>
</feature>
<name>A0A1V9Y8I1_9STRA</name>
<dbReference type="InterPro" id="IPR011989">
    <property type="entry name" value="ARM-like"/>
</dbReference>
<dbReference type="Pfam" id="PF21040">
    <property type="entry name" value="CEP104-like_TOG"/>
    <property type="match status" value="1"/>
</dbReference>
<dbReference type="InterPro" id="IPR001943">
    <property type="entry name" value="UVR_dom"/>
</dbReference>
<dbReference type="GO" id="GO:0005929">
    <property type="term" value="C:cilium"/>
    <property type="evidence" value="ECO:0007669"/>
    <property type="project" value="TreeGrafter"/>
</dbReference>
<feature type="region of interest" description="Disordered" evidence="2">
    <location>
        <begin position="277"/>
        <end position="315"/>
    </location>
</feature>
<evidence type="ECO:0000313" key="5">
    <source>
        <dbReference type="Proteomes" id="UP000243217"/>
    </source>
</evidence>
<feature type="compositionally biased region" description="Polar residues" evidence="2">
    <location>
        <begin position="330"/>
        <end position="352"/>
    </location>
</feature>
<dbReference type="EMBL" id="JNBS01004850">
    <property type="protein sequence ID" value="OQR82026.1"/>
    <property type="molecule type" value="Genomic_DNA"/>
</dbReference>
<accession>A0A1V9Y8I1</accession>
<dbReference type="InterPro" id="IPR034085">
    <property type="entry name" value="TOG"/>
</dbReference>
<dbReference type="Gene3D" id="2.60.120.260">
    <property type="entry name" value="Galactose-binding domain-like"/>
    <property type="match status" value="1"/>
</dbReference>
<feature type="compositionally biased region" description="Low complexity" evidence="2">
    <location>
        <begin position="647"/>
        <end position="659"/>
    </location>
</feature>
<keyword evidence="5" id="KW-1185">Reference proteome</keyword>
<dbReference type="PANTHER" id="PTHR13371">
    <property type="entry name" value="GLYCINE-, GLUTAMATE-, THIENYLCYCLOHEXYLPIPERIDINE-BINDING PROTEIN"/>
    <property type="match status" value="1"/>
</dbReference>
<proteinExistence type="predicted"/>
<evidence type="ECO:0000256" key="1">
    <source>
        <dbReference type="SAM" id="Coils"/>
    </source>
</evidence>
<reference evidence="4 5" key="1">
    <citation type="journal article" date="2014" name="Genome Biol. Evol.">
        <title>The secreted proteins of Achlya hypogyna and Thraustotheca clavata identify the ancestral oomycete secretome and reveal gene acquisitions by horizontal gene transfer.</title>
        <authorList>
            <person name="Misner I."/>
            <person name="Blouin N."/>
            <person name="Leonard G."/>
            <person name="Richards T.A."/>
            <person name="Lane C.E."/>
        </authorList>
    </citation>
    <scope>NUCLEOTIDE SEQUENCE [LARGE SCALE GENOMIC DNA]</scope>
    <source>
        <strain evidence="4 5">ATCC 34112</strain>
    </source>
</reference>
<sequence length="803" mass="89750">MRKVRFHVASCSGEDPSGPVALLNEHDHAGTGYLTPKNCEYPQELAIELESIARVTQIQVLSHQCYIATKIELYLSLDGITYQRLGFLSLKSNKESQYTARELKTVHIDAVTRYIKFKMHQCYINEKNLYSQVGIVAININGDVQDDEQQQEVELDSMSHVHQPLPAAPTPNRSVTKAKTQVKEPAPATTEDMRFDAKTAAKIREVHLAKEKAVAMEDYDQAKRLKALEDQLKSIGLQLARLETAKREAVENEDYDAAKNIKDEIARLEAELTLGGTPAKTQSKPIETFRREDSLSSSFSSVSSRSNGHIETEYPPAIPVQSNTIARRTVVAESQEQPISPLRSSSAQSVRQDNFDDVNETKLPNKSKALPSNGRGNSHFEGLPDCEELDDPEPLPSALEKESQEMIDVIGLYLTQCFYSNLWNHRDAAIRKVTMDLNEYDHSPDMVLQVLSVLVQSGIGDRISQVSISALGLCEAMLVYAQDHIDGIHGGSLITAFSNPIVQLVNKLGEPQSKIREQVSSVLLKLAGSEEIGADNIGGHLCRRTTKKALAIKHLQGRLGLVKELLVQFGVQNEEFTLPIIMGFLEDNSAFSHQTKEIRDLAKDITVLLHEIGGSEVEPFLKSLRPKQLEEYQTAFENTSAKKVAPTKGATKQSKQTKQTKIEEDLGSDTDSNASVGDGTCPFCDEHDESFDNERLDQHFWAECPMLNQCKMCGQVIEISTLNEHLLVECELKQNHKECPRCHEAITVKYFEQHRSQNDCDPIPAPNKGSRCPLCHEDIPPRKRGWKSHLLHDKCPQNPRTNH</sequence>
<feature type="domain" description="TOG" evidence="3">
    <location>
        <begin position="400"/>
        <end position="645"/>
    </location>
</feature>